<keyword evidence="3" id="KW-1185">Reference proteome</keyword>
<dbReference type="EMBL" id="NHYE01005668">
    <property type="protein sequence ID" value="PPQ64312.1"/>
    <property type="molecule type" value="Genomic_DNA"/>
</dbReference>
<feature type="region of interest" description="Disordered" evidence="1">
    <location>
        <begin position="41"/>
        <end position="73"/>
    </location>
</feature>
<feature type="compositionally biased region" description="Polar residues" evidence="1">
    <location>
        <begin position="53"/>
        <end position="65"/>
    </location>
</feature>
<name>A0A409VBG7_9AGAR</name>
<proteinExistence type="predicted"/>
<accession>A0A409VBG7</accession>
<comment type="caution">
    <text evidence="2">The sequence shown here is derived from an EMBL/GenBank/DDBJ whole genome shotgun (WGS) entry which is preliminary data.</text>
</comment>
<evidence type="ECO:0000313" key="2">
    <source>
        <dbReference type="EMBL" id="PPQ64312.1"/>
    </source>
</evidence>
<sequence length="283" mass="31700">MSNSSSPSSADNNTDPLTLYSRALYNYTLALWTESRRLAEEQARSQKVDQAPVLQSETPGHQAQPSADPEANNGARLATSVTTKDETLPRTSLIIPNFYCSRLTILASLLLSLCFEISQVFIVDIKQHYSAVNPCFRTQRRFITVVCPYSLSRIVPSRLQSVLRFVLPSSSSVKKMFPFESYRRLDGRPHDVFSLSTGPIYMVFEEFNVQLLATRYQCELPRQYPPAACDRFFVGGVNAVGGIYEIGLAVSNIARLITVKFRSPAYDELDNIGNTVEGKIHKK</sequence>
<dbReference type="Proteomes" id="UP000284706">
    <property type="component" value="Unassembled WGS sequence"/>
</dbReference>
<evidence type="ECO:0000256" key="1">
    <source>
        <dbReference type="SAM" id="MobiDB-lite"/>
    </source>
</evidence>
<reference evidence="2 3" key="1">
    <citation type="journal article" date="2018" name="Evol. Lett.">
        <title>Horizontal gene cluster transfer increased hallucinogenic mushroom diversity.</title>
        <authorList>
            <person name="Reynolds H.T."/>
            <person name="Vijayakumar V."/>
            <person name="Gluck-Thaler E."/>
            <person name="Korotkin H.B."/>
            <person name="Matheny P.B."/>
            <person name="Slot J.C."/>
        </authorList>
    </citation>
    <scope>NUCLEOTIDE SEQUENCE [LARGE SCALE GENOMIC DNA]</scope>
    <source>
        <strain evidence="2 3">SRW20</strain>
    </source>
</reference>
<evidence type="ECO:0000313" key="3">
    <source>
        <dbReference type="Proteomes" id="UP000284706"/>
    </source>
</evidence>
<dbReference type="InParanoid" id="A0A409VBG7"/>
<organism evidence="2 3">
    <name type="scientific">Gymnopilus dilepis</name>
    <dbReference type="NCBI Taxonomy" id="231916"/>
    <lineage>
        <taxon>Eukaryota</taxon>
        <taxon>Fungi</taxon>
        <taxon>Dikarya</taxon>
        <taxon>Basidiomycota</taxon>
        <taxon>Agaricomycotina</taxon>
        <taxon>Agaricomycetes</taxon>
        <taxon>Agaricomycetidae</taxon>
        <taxon>Agaricales</taxon>
        <taxon>Agaricineae</taxon>
        <taxon>Hymenogastraceae</taxon>
        <taxon>Gymnopilus</taxon>
    </lineage>
</organism>
<dbReference type="AlphaFoldDB" id="A0A409VBG7"/>
<protein>
    <submittedName>
        <fullName evidence="2">Uncharacterized protein</fullName>
    </submittedName>
</protein>
<gene>
    <name evidence="2" type="ORF">CVT26_002195</name>
</gene>
<dbReference type="OrthoDB" id="3200519at2759"/>